<sequence>MLGIRMREGLEISALSSAQIDRLANYAENAYLEITDNRVVLTPTGRLIADRIVREITI</sequence>
<dbReference type="InterPro" id="IPR010723">
    <property type="entry name" value="HemN_C"/>
</dbReference>
<dbReference type="AlphaFoldDB" id="A0A6J7W828"/>
<evidence type="ECO:0000259" key="1">
    <source>
        <dbReference type="Pfam" id="PF06969"/>
    </source>
</evidence>
<reference evidence="2" key="1">
    <citation type="submission" date="2020-05" db="EMBL/GenBank/DDBJ databases">
        <authorList>
            <person name="Chiriac C."/>
            <person name="Salcher M."/>
            <person name="Ghai R."/>
            <person name="Kavagutti S V."/>
        </authorList>
    </citation>
    <scope>NUCLEOTIDE SEQUENCE</scope>
</reference>
<evidence type="ECO:0000313" key="2">
    <source>
        <dbReference type="EMBL" id="CAB5162179.1"/>
    </source>
</evidence>
<name>A0A6J7W828_9ZZZZ</name>
<dbReference type="EMBL" id="CAFBRZ010000119">
    <property type="protein sequence ID" value="CAB5162179.1"/>
    <property type="molecule type" value="Genomic_DNA"/>
</dbReference>
<organism evidence="2">
    <name type="scientific">freshwater metagenome</name>
    <dbReference type="NCBI Taxonomy" id="449393"/>
    <lineage>
        <taxon>unclassified sequences</taxon>
        <taxon>metagenomes</taxon>
        <taxon>ecological metagenomes</taxon>
    </lineage>
</organism>
<protein>
    <submittedName>
        <fullName evidence="2">Unannotated protein</fullName>
    </submittedName>
</protein>
<proteinExistence type="predicted"/>
<dbReference type="Pfam" id="PF06969">
    <property type="entry name" value="HemN_C"/>
    <property type="match status" value="1"/>
</dbReference>
<accession>A0A6J7W828</accession>
<feature type="domain" description="HemN C-terminal" evidence="1">
    <location>
        <begin position="1"/>
        <end position="48"/>
    </location>
</feature>
<gene>
    <name evidence="2" type="ORF">UFOPK4444_01368</name>
</gene>